<feature type="transmembrane region" description="Helical" evidence="2">
    <location>
        <begin position="1290"/>
        <end position="1309"/>
    </location>
</feature>
<evidence type="ECO:0000313" key="5">
    <source>
        <dbReference type="EMBL" id="GAA4388471.1"/>
    </source>
</evidence>
<keyword evidence="2" id="KW-0472">Membrane</keyword>
<feature type="domain" description="Alpha-(1-&gt;3)-arabinofuranosyltransferase N-terminal GT-C" evidence="3">
    <location>
        <begin position="13"/>
        <end position="633"/>
    </location>
</feature>
<feature type="transmembrane region" description="Helical" evidence="2">
    <location>
        <begin position="306"/>
        <end position="323"/>
    </location>
</feature>
<evidence type="ECO:0000259" key="3">
    <source>
        <dbReference type="Pfam" id="PF11847"/>
    </source>
</evidence>
<dbReference type="SUPFAM" id="SSF49785">
    <property type="entry name" value="Galactose-binding domain-like"/>
    <property type="match status" value="2"/>
</dbReference>
<sequence>MRTLAGLLVVWSVAWSVPRDKIAVDTKVDLYLDPWGFLARSLHVWDPQVTWGGLQNQAYGYLFPMGPFFGLGSEILPMWVVQRLWWMALLTAGFLSMMGLLRVFGIGGVGVRVIASLAYVLAPRVIATIGGLSSEAHAQLLAPAILLPLVMIDRGELGVRRGVALSGLAILCCGGVNATATAFAILPSAVWLLTRRAWWRDVLTGGWGAAVLAATSWWLVPLVVLGRYSPPFLDWIENAQTVTARITLFDAFRGTTHWLGHLVTSGGVWWPAGFETVSSPVLILATAAVSALGLAGFLVRSLPHRRFLVVVLALGVLVLALPHQGALSSPLSGEVQGLLDGPLAPLRNVHKADLLIRLPLVVGLAYTLTALSRWRPRRQWMPAVALGGVALTVVGAAAPGFSGDIAPRGSFAEVATHWQEVGRWLDDRGDGRALIVPASSFGEYFWGRPMDEPLRSLTSAPFAVRDAVPLTPAGTIRLLDEIESRLQTGGSLGGATSTLRSSGVRYLVLRNDLAVDQAGQPPVALSRSALINTPDVQFVKGFGKTVRDGSGERVFPVEVYAVVGDVATDLEVWDADGVMGSSGASEDLARLADAGLGGRPIVFDGDRQGDFVPGSRALTDGFRARDRWFGAPRGQDVTSGLDARRVLTASDYLPWPGIRWRSLVAYTGIRDVRASTSLAQDFGPAGLQPAHRAYAAVDGSPSTSWLTAFDPDPTWTVVLDDPADIPRVVVTPARVDRFGQAFGVATNVTVTTDAGSVDARLSALGEPTSIDLPPGATTHVSVRVRDTAKGKPSNVVTGLSNVAIPGLVPVETVATPTATVSPAETTVLGAGLPGREGCAHLTREFVCYSGVFVAPESTGPLVREVKGLAPGQRVARGTLAVDPATPPTDLVDVPGVAVTATSVRAPGVTGLPASVVDTDPRTAWSPAADDVAPTLTITLDQPVDIEAIRVQTRSRWSQDEAPVVSVRVDDTAVTLRVPEHGVLKIPPTTARVVTLRFAPAPEAGGRGLGALAVEEVQIVGQDFPTPVRELSSPCGEGPELTIDGQPVPTRAQGSREALFGAGDFTWEACAPVTVRDGDAHTITVGRWRGLAPRSAVLAPVQPIPAAQSVAVPHRRTSPTAIDGEVAPSGSRRVLVMSDNANPGWQASLGGQALEPQVVDGRRQAFVVPEGAAGRLTIDFAPDRPYRWGLAVGALLAGILAIVALWPERGPRREPAPVRGDAVSPAPPLAALVWSGLIAGPAGLAAGAVGVGISRLGRHRRLLLAAVVAFLCLAAAGAQVVATAAGANGSVVEGCVRLMLIVAFAIAMATQDSRGERRGR</sequence>
<feature type="domain" description="Arabinofuranosyltransferase D third carbohydrate binding module" evidence="4">
    <location>
        <begin position="692"/>
        <end position="821"/>
    </location>
</feature>
<keyword evidence="2" id="KW-0812">Transmembrane</keyword>
<proteinExistence type="predicted"/>
<feature type="transmembrane region" description="Helical" evidence="2">
    <location>
        <begin position="278"/>
        <end position="299"/>
    </location>
</feature>
<organism evidence="5 6">
    <name type="scientific">Ornithinibacter aureus</name>
    <dbReference type="NCBI Taxonomy" id="622664"/>
    <lineage>
        <taxon>Bacteria</taxon>
        <taxon>Bacillati</taxon>
        <taxon>Actinomycetota</taxon>
        <taxon>Actinomycetes</taxon>
        <taxon>Micrococcales</taxon>
        <taxon>Intrasporangiaceae</taxon>
        <taxon>Ornithinibacter</taxon>
    </lineage>
</organism>
<feature type="transmembrane region" description="Helical" evidence="2">
    <location>
        <begin position="383"/>
        <end position="401"/>
    </location>
</feature>
<dbReference type="Pfam" id="PF11847">
    <property type="entry name" value="GT-C_AftD"/>
    <property type="match status" value="1"/>
</dbReference>
<dbReference type="Proteomes" id="UP001500390">
    <property type="component" value="Unassembled WGS sequence"/>
</dbReference>
<dbReference type="EMBL" id="BAABFX010000009">
    <property type="protein sequence ID" value="GAA4388471.1"/>
    <property type="molecule type" value="Genomic_DNA"/>
</dbReference>
<reference evidence="6" key="1">
    <citation type="journal article" date="2019" name="Int. J. Syst. Evol. Microbiol.">
        <title>The Global Catalogue of Microorganisms (GCM) 10K type strain sequencing project: providing services to taxonomists for standard genome sequencing and annotation.</title>
        <authorList>
            <consortium name="The Broad Institute Genomics Platform"/>
            <consortium name="The Broad Institute Genome Sequencing Center for Infectious Disease"/>
            <person name="Wu L."/>
            <person name="Ma J."/>
        </authorList>
    </citation>
    <scope>NUCLEOTIDE SEQUENCE [LARGE SCALE GENOMIC DNA]</scope>
    <source>
        <strain evidence="6">JCM 17738</strain>
    </source>
</reference>
<evidence type="ECO:0000256" key="2">
    <source>
        <dbReference type="SAM" id="Phobius"/>
    </source>
</evidence>
<dbReference type="Gene3D" id="2.60.120.260">
    <property type="entry name" value="Galactose-binding domain-like"/>
    <property type="match status" value="1"/>
</dbReference>
<keyword evidence="2" id="KW-1133">Transmembrane helix</keyword>
<evidence type="ECO:0000256" key="1">
    <source>
        <dbReference type="SAM" id="MobiDB-lite"/>
    </source>
</evidence>
<name>A0ABP8JCP2_9MICO</name>
<feature type="transmembrane region" description="Helical" evidence="2">
    <location>
        <begin position="206"/>
        <end position="225"/>
    </location>
</feature>
<comment type="caution">
    <text evidence="5">The sequence shown here is derived from an EMBL/GenBank/DDBJ whole genome shotgun (WGS) entry which is preliminary data.</text>
</comment>
<feature type="transmembrane region" description="Helical" evidence="2">
    <location>
        <begin position="354"/>
        <end position="371"/>
    </location>
</feature>
<accession>A0ABP8JCP2</accession>
<evidence type="ECO:0000259" key="4">
    <source>
        <dbReference type="Pfam" id="PF24607"/>
    </source>
</evidence>
<dbReference type="Pfam" id="PF24607">
    <property type="entry name" value="CBM_AftD"/>
    <property type="match status" value="1"/>
</dbReference>
<feature type="transmembrane region" description="Helical" evidence="2">
    <location>
        <begin position="111"/>
        <end position="130"/>
    </location>
</feature>
<keyword evidence="6" id="KW-1185">Reference proteome</keyword>
<dbReference type="InterPro" id="IPR008979">
    <property type="entry name" value="Galactose-bd-like_sf"/>
</dbReference>
<dbReference type="InterPro" id="IPR056997">
    <property type="entry name" value="CBM_AftD"/>
</dbReference>
<evidence type="ECO:0000313" key="6">
    <source>
        <dbReference type="Proteomes" id="UP001500390"/>
    </source>
</evidence>
<dbReference type="InterPro" id="IPR021798">
    <property type="entry name" value="AftD_N"/>
</dbReference>
<feature type="transmembrane region" description="Helical" evidence="2">
    <location>
        <begin position="84"/>
        <end position="104"/>
    </location>
</feature>
<feature type="region of interest" description="Disordered" evidence="1">
    <location>
        <begin position="1031"/>
        <end position="1050"/>
    </location>
</feature>
<protein>
    <submittedName>
        <fullName evidence="5">Alpha-(1-&gt;3)-arabinofuranosyltransferase</fullName>
    </submittedName>
</protein>
<feature type="transmembrane region" description="Helical" evidence="2">
    <location>
        <begin position="1261"/>
        <end position="1284"/>
    </location>
</feature>
<gene>
    <name evidence="5" type="ORF">GCM10023153_03760</name>
</gene>
<feature type="transmembrane region" description="Helical" evidence="2">
    <location>
        <begin position="164"/>
        <end position="186"/>
    </location>
</feature>